<dbReference type="EMBL" id="MHQJ01000042">
    <property type="protein sequence ID" value="OHA00548.1"/>
    <property type="molecule type" value="Genomic_DNA"/>
</dbReference>
<evidence type="ECO:0000313" key="2">
    <source>
        <dbReference type="Proteomes" id="UP000177362"/>
    </source>
</evidence>
<comment type="caution">
    <text evidence="1">The sequence shown here is derived from an EMBL/GenBank/DDBJ whole genome shotgun (WGS) entry which is preliminary data.</text>
</comment>
<name>A0A1G2KM70_9BACT</name>
<sequence>MITSMETITITIPKKMLSSRYGMRQLVLVEPKELTQKARRRWEIEDALEASRSARREWKQGTTRQIGSLRELM</sequence>
<reference evidence="1 2" key="1">
    <citation type="journal article" date="2016" name="Nat. Commun.">
        <title>Thousands of microbial genomes shed light on interconnected biogeochemical processes in an aquifer system.</title>
        <authorList>
            <person name="Anantharaman K."/>
            <person name="Brown C.T."/>
            <person name="Hug L.A."/>
            <person name="Sharon I."/>
            <person name="Castelle C.J."/>
            <person name="Probst A.J."/>
            <person name="Thomas B.C."/>
            <person name="Singh A."/>
            <person name="Wilkins M.J."/>
            <person name="Karaoz U."/>
            <person name="Brodie E.L."/>
            <person name="Williams K.H."/>
            <person name="Hubbard S.S."/>
            <person name="Banfield J.F."/>
        </authorList>
    </citation>
    <scope>NUCLEOTIDE SEQUENCE [LARGE SCALE GENOMIC DNA]</scope>
</reference>
<gene>
    <name evidence="1" type="ORF">A3C11_02715</name>
</gene>
<dbReference type="Proteomes" id="UP000177362">
    <property type="component" value="Unassembled WGS sequence"/>
</dbReference>
<organism evidence="1 2">
    <name type="scientific">Candidatus Sungbacteria bacterium RIFCSPHIGHO2_02_FULL_49_12</name>
    <dbReference type="NCBI Taxonomy" id="1802271"/>
    <lineage>
        <taxon>Bacteria</taxon>
        <taxon>Candidatus Sungiibacteriota</taxon>
    </lineage>
</organism>
<dbReference type="AlphaFoldDB" id="A0A1G2KM70"/>
<evidence type="ECO:0000313" key="1">
    <source>
        <dbReference type="EMBL" id="OHA00548.1"/>
    </source>
</evidence>
<accession>A0A1G2KM70</accession>
<protein>
    <submittedName>
        <fullName evidence="1">Uncharacterized protein</fullName>
    </submittedName>
</protein>
<proteinExistence type="predicted"/>
<dbReference type="STRING" id="1802271.A3C11_02715"/>